<proteinExistence type="predicted"/>
<name>A0ACC1SI41_9HYPO</name>
<protein>
    <submittedName>
        <fullName evidence="1">Uncharacterized protein</fullName>
    </submittedName>
</protein>
<organism evidence="1 2">
    <name type="scientific">Fusarium decemcellulare</name>
    <dbReference type="NCBI Taxonomy" id="57161"/>
    <lineage>
        <taxon>Eukaryota</taxon>
        <taxon>Fungi</taxon>
        <taxon>Dikarya</taxon>
        <taxon>Ascomycota</taxon>
        <taxon>Pezizomycotina</taxon>
        <taxon>Sordariomycetes</taxon>
        <taxon>Hypocreomycetidae</taxon>
        <taxon>Hypocreales</taxon>
        <taxon>Nectriaceae</taxon>
        <taxon>Fusarium</taxon>
        <taxon>Fusarium decemcellulare species complex</taxon>
    </lineage>
</organism>
<sequence length="413" mass="47301">MDPLNGLPVEILTDIALHLRPGDLSKLIRTCKHLSVVVTPLLWGDIETHSGSHHESYVEHDDSPPFRHPSQRSYHISPSLVHMIGTMRRLDHSRLRVVAARVKNLCLFTLFDPQIFNLLPHFTNLETFELDISCDIRMDMGPYTYKAAFESPALPKLRFAKMFGYLPYQLVKWILGSTSTLERVEVGILDRSTLTYSGFLHRGWLDPERMPDFIPSGLEVLPRLRHLHLCQPSSNESRDDDDYQGFGMNTCTWSSHAEGVSLEAWRRVLEASKQTLEILVLEQRPEIDCQDDTPWRSMMNLSSGSGSKALVDMLESTILDKEDFPVLRKVYLYGIVVRQGPDGKPMENTPGGRLMRRLEQRGVACEARFGTWTWYNYMQGSAEWVLNYKEQESDEGSDGSEQKMRWDSVLAKV</sequence>
<reference evidence="1" key="1">
    <citation type="submission" date="2022-08" db="EMBL/GenBank/DDBJ databases">
        <title>Genome Sequence of Fusarium decemcellulare.</title>
        <authorList>
            <person name="Buettner E."/>
        </authorList>
    </citation>
    <scope>NUCLEOTIDE SEQUENCE</scope>
    <source>
        <strain evidence="1">Babe19</strain>
    </source>
</reference>
<dbReference type="EMBL" id="JANRMS010000416">
    <property type="protein sequence ID" value="KAJ3540267.1"/>
    <property type="molecule type" value="Genomic_DNA"/>
</dbReference>
<accession>A0ACC1SI41</accession>
<gene>
    <name evidence="1" type="ORF">NM208_g5144</name>
</gene>
<keyword evidence="2" id="KW-1185">Reference proteome</keyword>
<dbReference type="Proteomes" id="UP001148629">
    <property type="component" value="Unassembled WGS sequence"/>
</dbReference>
<evidence type="ECO:0000313" key="2">
    <source>
        <dbReference type="Proteomes" id="UP001148629"/>
    </source>
</evidence>
<evidence type="ECO:0000313" key="1">
    <source>
        <dbReference type="EMBL" id="KAJ3540267.1"/>
    </source>
</evidence>
<comment type="caution">
    <text evidence="1">The sequence shown here is derived from an EMBL/GenBank/DDBJ whole genome shotgun (WGS) entry which is preliminary data.</text>
</comment>